<keyword evidence="1" id="KW-0595">Phospholipid degradation</keyword>
<evidence type="ECO:0000313" key="5">
    <source>
        <dbReference type="Proteomes" id="UP000005633"/>
    </source>
</evidence>
<dbReference type="RefSeq" id="WP_014235821.1">
    <property type="nucleotide sequence ID" value="NC_016616.1"/>
</dbReference>
<dbReference type="PANTHER" id="PTHR36305:SF1">
    <property type="entry name" value="PHOSPHATIDYLGLYCEROPHOSPHATASE A"/>
    <property type="match status" value="1"/>
</dbReference>
<dbReference type="CDD" id="cd06971">
    <property type="entry name" value="PgpA"/>
    <property type="match status" value="1"/>
</dbReference>
<dbReference type="eggNOG" id="COG1267">
    <property type="taxonomic scope" value="Bacteria"/>
</dbReference>
<proteinExistence type="predicted"/>
<keyword evidence="1" id="KW-1208">Phospholipid metabolism</keyword>
<dbReference type="Proteomes" id="UP000005633">
    <property type="component" value="Chromosome"/>
</dbReference>
<feature type="transmembrane region" description="Helical" evidence="2">
    <location>
        <begin position="55"/>
        <end position="72"/>
    </location>
</feature>
<dbReference type="SUPFAM" id="SSF101307">
    <property type="entry name" value="YutG-like"/>
    <property type="match status" value="1"/>
</dbReference>
<accession>G8QH28</accession>
<keyword evidence="1" id="KW-0479">Metal-binding</keyword>
<dbReference type="GO" id="GO:0006655">
    <property type="term" value="P:phosphatidylglycerol biosynthetic process"/>
    <property type="evidence" value="ECO:0007669"/>
    <property type="project" value="UniProtKB-UniPathway"/>
</dbReference>
<gene>
    <name evidence="4" type="ordered locus">Dsui_0711</name>
</gene>
<comment type="pathway">
    <text evidence="1">Phospholipid metabolism; phosphatidylglycerol biosynthesis; phosphatidylglycerol from CDP-diacylglycerol: step 2/2.</text>
</comment>
<evidence type="ECO:0000256" key="2">
    <source>
        <dbReference type="SAM" id="Phobius"/>
    </source>
</evidence>
<keyword evidence="1" id="KW-1003">Cell membrane</keyword>
<comment type="function">
    <text evidence="1">Lipid phosphatase which dephosphorylates phosphatidylglycerophosphate (PGP) to phosphatidylglycerol (PG).</text>
</comment>
<keyword evidence="1 2" id="KW-0472">Membrane</keyword>
<organism evidence="4 5">
    <name type="scientific">Azospira oryzae (strain ATCC BAA-33 / DSM 13638 / PS)</name>
    <name type="common">Dechlorosoma suillum</name>
    <dbReference type="NCBI Taxonomy" id="640081"/>
    <lineage>
        <taxon>Bacteria</taxon>
        <taxon>Pseudomonadati</taxon>
        <taxon>Pseudomonadota</taxon>
        <taxon>Betaproteobacteria</taxon>
        <taxon>Rhodocyclales</taxon>
        <taxon>Rhodocyclaceae</taxon>
        <taxon>Azospira</taxon>
    </lineage>
</organism>
<dbReference type="STRING" id="640081.Dsui_0711"/>
<dbReference type="EC" id="3.1.3.27" evidence="1"/>
<feature type="domain" description="YutG/PgpA" evidence="3">
    <location>
        <begin position="20"/>
        <end position="164"/>
    </location>
</feature>
<evidence type="ECO:0000259" key="3">
    <source>
        <dbReference type="Pfam" id="PF04608"/>
    </source>
</evidence>
<dbReference type="AlphaFoldDB" id="G8QH28"/>
<dbReference type="PANTHER" id="PTHR36305">
    <property type="entry name" value="PHOSPHATIDYLGLYCEROPHOSPHATASE A"/>
    <property type="match status" value="1"/>
</dbReference>
<dbReference type="InterPro" id="IPR026037">
    <property type="entry name" value="PgpA"/>
</dbReference>
<dbReference type="UniPathway" id="UPA00084">
    <property type="reaction ID" value="UER00504"/>
</dbReference>
<comment type="subcellular location">
    <subcellularLocation>
        <location evidence="1">Cell inner membrane</location>
        <topology evidence="1">Multi-pass membrane protein</topology>
    </subcellularLocation>
</comment>
<keyword evidence="1" id="KW-0443">Lipid metabolism</keyword>
<keyword evidence="1" id="KW-0442">Lipid degradation</keyword>
<comment type="cofactor">
    <cofactor evidence="1">
        <name>Mg(2+)</name>
        <dbReference type="ChEBI" id="CHEBI:18420"/>
    </cofactor>
</comment>
<dbReference type="KEGG" id="dsu:Dsui_0711"/>
<comment type="catalytic activity">
    <reaction evidence="1">
        <text>a 1,2-diacyl-sn-glycero-3-phospho-(1'-sn-glycero-3'-phosphate) + H2O = a 1,2-diacyl-sn-glycero-3-phospho-(1'-sn-glycerol) + phosphate</text>
        <dbReference type="Rhea" id="RHEA:33751"/>
        <dbReference type="ChEBI" id="CHEBI:15377"/>
        <dbReference type="ChEBI" id="CHEBI:43474"/>
        <dbReference type="ChEBI" id="CHEBI:60110"/>
        <dbReference type="ChEBI" id="CHEBI:64716"/>
        <dbReference type="EC" id="3.1.3.27"/>
    </reaction>
</comment>
<reference evidence="4 5" key="1">
    <citation type="journal article" date="2012" name="J. Bacteriol.">
        <title>Complete genome sequence of the anaerobic perchlorate-reducing bacterium Azospira suillum strain PS.</title>
        <authorList>
            <person name="Byrne-Bailey K.G."/>
            <person name="Coates J.D."/>
        </authorList>
    </citation>
    <scope>NUCLEOTIDE SEQUENCE [LARGE SCALE GENOMIC DNA]</scope>
    <source>
        <strain evidence="5">ATCC BAA-33 / DSM 13638 / PS</strain>
    </source>
</reference>
<dbReference type="GO" id="GO:0046872">
    <property type="term" value="F:metal ion binding"/>
    <property type="evidence" value="ECO:0007669"/>
    <property type="project" value="UniProtKB-KW"/>
</dbReference>
<feature type="transmembrane region" description="Helical" evidence="2">
    <location>
        <begin position="151"/>
        <end position="168"/>
    </location>
</feature>
<dbReference type="InterPro" id="IPR007686">
    <property type="entry name" value="YutG/PgpA"/>
</dbReference>
<keyword evidence="1" id="KW-0460">Magnesium</keyword>
<evidence type="ECO:0000256" key="1">
    <source>
        <dbReference type="PIRNR" id="PIRNR006162"/>
    </source>
</evidence>
<keyword evidence="1" id="KW-0378">Hydrolase</keyword>
<dbReference type="InterPro" id="IPR036681">
    <property type="entry name" value="PgpA-like_sf"/>
</dbReference>
<dbReference type="GO" id="GO:0008962">
    <property type="term" value="F:phosphatidylglycerophosphatase activity"/>
    <property type="evidence" value="ECO:0007669"/>
    <property type="project" value="UniProtKB-EC"/>
</dbReference>
<dbReference type="GO" id="GO:0005886">
    <property type="term" value="C:plasma membrane"/>
    <property type="evidence" value="ECO:0007669"/>
    <property type="project" value="UniProtKB-SubCell"/>
</dbReference>
<evidence type="ECO:0000313" key="4">
    <source>
        <dbReference type="EMBL" id="AEV25120.1"/>
    </source>
</evidence>
<dbReference type="HOGENOM" id="CLU_103734_0_0_4"/>
<dbReference type="GO" id="GO:0009395">
    <property type="term" value="P:phospholipid catabolic process"/>
    <property type="evidence" value="ECO:0007669"/>
    <property type="project" value="UniProtKB-KW"/>
</dbReference>
<name>G8QH28_AZOOP</name>
<keyword evidence="1" id="KW-0997">Cell inner membrane</keyword>
<dbReference type="Pfam" id="PF04608">
    <property type="entry name" value="PgpA"/>
    <property type="match status" value="1"/>
</dbReference>
<protein>
    <recommendedName>
        <fullName evidence="1">Phosphatidylglycerophosphatase A</fullName>
        <ecNumber evidence="1">3.1.3.27</ecNumber>
    </recommendedName>
    <alternativeName>
        <fullName evidence="1">Phosphatidylglycerolphosphate phosphatase A</fullName>
    </alternativeName>
</protein>
<keyword evidence="1 2" id="KW-0812">Transmembrane</keyword>
<dbReference type="PIRSF" id="PIRSF006162">
    <property type="entry name" value="PgpA"/>
    <property type="match status" value="1"/>
</dbReference>
<feature type="transmembrane region" description="Helical" evidence="2">
    <location>
        <begin position="92"/>
        <end position="109"/>
    </location>
</feature>
<keyword evidence="2" id="KW-1133">Transmembrane helix</keyword>
<sequence length="172" mass="19428">MTTSVRPDLRFLFSHPAHFVACGLGSGLSRFAPGTAGTLFSWAVYSLIRPNFDEIGFLVFLLVCFVGGVLACHRTGRDLGVVDHGSIVWDEIVPFWLVLFFCPVGQFWWQTALWQTTAFLLFRIYDIFKPYPANYFDEQVKNGFGVMMDDVFAGLYTILSLAVLHFVLGRLL</sequence>
<dbReference type="EMBL" id="CP003153">
    <property type="protein sequence ID" value="AEV25120.1"/>
    <property type="molecule type" value="Genomic_DNA"/>
</dbReference>